<name>A0A445ETX4_ARAHY</name>
<comment type="caution">
    <text evidence="1">The sequence shown here is derived from an EMBL/GenBank/DDBJ whole genome shotgun (WGS) entry which is preliminary data.</text>
</comment>
<reference evidence="1 2" key="1">
    <citation type="submission" date="2019-01" db="EMBL/GenBank/DDBJ databases">
        <title>Sequencing of cultivated peanut Arachis hypogaea provides insights into genome evolution and oil improvement.</title>
        <authorList>
            <person name="Chen X."/>
        </authorList>
    </citation>
    <scope>NUCLEOTIDE SEQUENCE [LARGE SCALE GENOMIC DNA]</scope>
    <source>
        <strain evidence="2">cv. Fuhuasheng</strain>
        <tissue evidence="1">Leaves</tissue>
    </source>
</reference>
<sequence length="18" mass="2062">MISKKTLNSKICGKKLLR</sequence>
<proteinExistence type="predicted"/>
<organism evidence="1 2">
    <name type="scientific">Arachis hypogaea</name>
    <name type="common">Peanut</name>
    <dbReference type="NCBI Taxonomy" id="3818"/>
    <lineage>
        <taxon>Eukaryota</taxon>
        <taxon>Viridiplantae</taxon>
        <taxon>Streptophyta</taxon>
        <taxon>Embryophyta</taxon>
        <taxon>Tracheophyta</taxon>
        <taxon>Spermatophyta</taxon>
        <taxon>Magnoliopsida</taxon>
        <taxon>eudicotyledons</taxon>
        <taxon>Gunneridae</taxon>
        <taxon>Pentapetalae</taxon>
        <taxon>rosids</taxon>
        <taxon>fabids</taxon>
        <taxon>Fabales</taxon>
        <taxon>Fabaceae</taxon>
        <taxon>Papilionoideae</taxon>
        <taxon>50 kb inversion clade</taxon>
        <taxon>dalbergioids sensu lato</taxon>
        <taxon>Dalbergieae</taxon>
        <taxon>Pterocarpus clade</taxon>
        <taxon>Arachis</taxon>
    </lineage>
</organism>
<keyword evidence="2" id="KW-1185">Reference proteome</keyword>
<evidence type="ECO:0000313" key="2">
    <source>
        <dbReference type="Proteomes" id="UP000289738"/>
    </source>
</evidence>
<protein>
    <submittedName>
        <fullName evidence="1">Uncharacterized protein</fullName>
    </submittedName>
</protein>
<evidence type="ECO:0000313" key="1">
    <source>
        <dbReference type="EMBL" id="RYR78743.1"/>
    </source>
</evidence>
<dbReference type="Proteomes" id="UP000289738">
    <property type="component" value="Chromosome A01"/>
</dbReference>
<dbReference type="AlphaFoldDB" id="A0A445ETX4"/>
<gene>
    <name evidence="1" type="ORF">Ahy_A01g003602</name>
</gene>
<dbReference type="EMBL" id="SDMP01000001">
    <property type="protein sequence ID" value="RYR78743.1"/>
    <property type="molecule type" value="Genomic_DNA"/>
</dbReference>
<accession>A0A445ETX4</accession>